<dbReference type="EMBL" id="CM037154">
    <property type="protein sequence ID" value="KAH7860757.1"/>
    <property type="molecule type" value="Genomic_DNA"/>
</dbReference>
<keyword evidence="2" id="KW-1185">Reference proteome</keyword>
<name>A0ACB7Z6Z3_9ERIC</name>
<proteinExistence type="predicted"/>
<organism evidence="1 2">
    <name type="scientific">Vaccinium darrowii</name>
    <dbReference type="NCBI Taxonomy" id="229202"/>
    <lineage>
        <taxon>Eukaryota</taxon>
        <taxon>Viridiplantae</taxon>
        <taxon>Streptophyta</taxon>
        <taxon>Embryophyta</taxon>
        <taxon>Tracheophyta</taxon>
        <taxon>Spermatophyta</taxon>
        <taxon>Magnoliopsida</taxon>
        <taxon>eudicotyledons</taxon>
        <taxon>Gunneridae</taxon>
        <taxon>Pentapetalae</taxon>
        <taxon>asterids</taxon>
        <taxon>Ericales</taxon>
        <taxon>Ericaceae</taxon>
        <taxon>Vaccinioideae</taxon>
        <taxon>Vaccinieae</taxon>
        <taxon>Vaccinium</taxon>
    </lineage>
</organism>
<sequence>MLSLIKDATSSITLEDIIKERKGPNTNVSLKNAVETLGNVEGSVEALRSALQKLEEGCSMEKAKALCEPQLLNQMVKWKTKLRVYLAPFLYGSRYTSFGRHFTKVDKLKEIVDRLHCYIQEGDTVVDFCCGANDFSLLVKEKLDETGKKCSYKNFDLLQAKNDFNFEKRDWMSVQPNELPPGSQLIMGLNPPFGVNASLANRFIDKALEFKPKLLVLIVPMQTERLDRKSTPYDLVWEDGSLLAGKSFYLPGSIDVNNNNELDDWNLCPPPLYLWSHPDWSAKHKAIAHQHGHFSRIQEPSHFGKYPKNKRGREQQFGPYQKDITDSRGYNGSCAIEIDWHARISAIRSNIRLYGQQDSITFGQRNGLLGGPVPGLLSSATDSSYMVPNPNTFEQRISFLERQVPRLLGSVADSSYSWQNNRNTFEQKISFLRGQVPKLLSSPADSSYSWKQDPNPFGQRSSFLGGQVPRHLGSAADSSYNGMNMPTVQRYAPQHCELNHARMNTSEYELVTAGRKGIFDPRASRSEYIVDSMFAPGAYQPVLQSALQL</sequence>
<accession>A0ACB7Z6Z3</accession>
<gene>
    <name evidence="1" type="ORF">Vadar_017688</name>
</gene>
<protein>
    <submittedName>
        <fullName evidence="1">Uncharacterized protein</fullName>
    </submittedName>
</protein>
<dbReference type="Proteomes" id="UP000828048">
    <property type="component" value="Chromosome 4"/>
</dbReference>
<reference evidence="1 2" key="1">
    <citation type="journal article" date="2021" name="Hortic Res">
        <title>High-quality reference genome and annotation aids understanding of berry development for evergreen blueberry (Vaccinium darrowii).</title>
        <authorList>
            <person name="Yu J."/>
            <person name="Hulse-Kemp A.M."/>
            <person name="Babiker E."/>
            <person name="Staton M."/>
        </authorList>
    </citation>
    <scope>NUCLEOTIDE SEQUENCE [LARGE SCALE GENOMIC DNA]</scope>
    <source>
        <strain evidence="2">cv. NJ 8807/NJ 8810</strain>
        <tissue evidence="1">Young leaf</tissue>
    </source>
</reference>
<evidence type="ECO:0000313" key="1">
    <source>
        <dbReference type="EMBL" id="KAH7860757.1"/>
    </source>
</evidence>
<evidence type="ECO:0000313" key="2">
    <source>
        <dbReference type="Proteomes" id="UP000828048"/>
    </source>
</evidence>
<comment type="caution">
    <text evidence="1">The sequence shown here is derived from an EMBL/GenBank/DDBJ whole genome shotgun (WGS) entry which is preliminary data.</text>
</comment>